<dbReference type="InterPro" id="IPR023631">
    <property type="entry name" value="Amidase_dom"/>
</dbReference>
<reference evidence="3 4" key="1">
    <citation type="journal article" date="2016" name="Genome Announc.">
        <title>Complete Genome Sequences of Aerococcus christensenii CCUG 28831T, Aerococcus sanguinicola CCUG 43001T, Aerococcus urinae CCUG 36881T, Aerococcus urinaeequi CCUG 28094T, Aerococcus urinaehominis CCUG 42038 BT, and Aerococcus viridans CCUG 4311T.</title>
        <authorList>
            <person name="Carkaci D."/>
            <person name="Dargis R."/>
            <person name="Nielsen X.C."/>
            <person name="Skovgaard O."/>
            <person name="Fuursted K."/>
            <person name="Christensen J.J."/>
        </authorList>
    </citation>
    <scope>NUCLEOTIDE SEQUENCE [LARGE SCALE GENOMIC DNA]</scope>
    <source>
        <strain evidence="3 4">CCUG43001</strain>
    </source>
</reference>
<dbReference type="InterPro" id="IPR036928">
    <property type="entry name" value="AS_sf"/>
</dbReference>
<dbReference type="SUPFAM" id="SSF75304">
    <property type="entry name" value="Amidase signature (AS) enzymes"/>
    <property type="match status" value="1"/>
</dbReference>
<dbReference type="RefSeq" id="WP_067973545.1">
    <property type="nucleotide sequence ID" value="NZ_CP014160.1"/>
</dbReference>
<dbReference type="PANTHER" id="PTHR11895">
    <property type="entry name" value="TRANSAMIDASE"/>
    <property type="match status" value="1"/>
</dbReference>
<protein>
    <recommendedName>
        <fullName evidence="2">Amidase domain-containing protein</fullName>
    </recommendedName>
</protein>
<dbReference type="AlphaFoldDB" id="A0A0X8FAX2"/>
<gene>
    <name evidence="3" type="ORF">AWM72_03980</name>
</gene>
<evidence type="ECO:0000313" key="3">
    <source>
        <dbReference type="EMBL" id="AMB93977.1"/>
    </source>
</evidence>
<dbReference type="KEGG" id="asan:AWM72_03980"/>
<accession>A0A0X8FAX2</accession>
<name>A0A0X8FAX2_9LACT</name>
<evidence type="ECO:0000313" key="4">
    <source>
        <dbReference type="Proteomes" id="UP000069912"/>
    </source>
</evidence>
<dbReference type="Pfam" id="PF01425">
    <property type="entry name" value="Amidase"/>
    <property type="match status" value="1"/>
</dbReference>
<dbReference type="PANTHER" id="PTHR11895:SF7">
    <property type="entry name" value="GLUTAMYL-TRNA(GLN) AMIDOTRANSFERASE SUBUNIT A, MITOCHONDRIAL"/>
    <property type="match status" value="1"/>
</dbReference>
<dbReference type="GeneID" id="92903230"/>
<evidence type="ECO:0000256" key="1">
    <source>
        <dbReference type="ARBA" id="ARBA00009199"/>
    </source>
</evidence>
<proteinExistence type="inferred from homology"/>
<feature type="domain" description="Amidase" evidence="2">
    <location>
        <begin position="27"/>
        <end position="472"/>
    </location>
</feature>
<sequence length="492" mass="53789">MDYFKSYSDDATALAGQIRQGQTSSQDLVRQAIDRAKAINPKLNAVTRLFEDYAQDLAQEDHSQTLFAGIPTLMKDLGHNIKGVPATSGARLLKDQIAPVTSNFSRSAMATGLIPIGQSNVPEFGLKFISDSDYYGPVHNPVDPDYNAGGSSGGAAAAVQAGIVPVATASDGGGSIRIPASFSGLVGLKPSRVRTATGPRKWRSWGGAPVGFMMTKSIRDTAQLLLALQSNLKPIPFQTLPIPKAHIDHAIRAVKNLRIAYSTKSPAGTEVSDEAIQAVENTVRFLRDQGFQVEAADPKINGQELVRGYYEMNGAEMAASFLGIEQQLQRKIQREDVEIQTWTMAQYGKTIPAYRYSQIFDTWDQAAEIMDDFHQTYDILIQPSTAQAAPRVDDKLYSQSDYEAMLRSEELPAPDLAELVYQVFKKGLLASPFAMIYNLTGQPAISLPLHTCQNGLPLGVQLIANKGEEALLIGLSAYLEREDRFHYYPDLI</sequence>
<dbReference type="InterPro" id="IPR000120">
    <property type="entry name" value="Amidase"/>
</dbReference>
<dbReference type="Gene3D" id="3.90.1300.10">
    <property type="entry name" value="Amidase signature (AS) domain"/>
    <property type="match status" value="1"/>
</dbReference>
<comment type="similarity">
    <text evidence="1">Belongs to the amidase family.</text>
</comment>
<dbReference type="EMBL" id="CP014160">
    <property type="protein sequence ID" value="AMB93977.1"/>
    <property type="molecule type" value="Genomic_DNA"/>
</dbReference>
<dbReference type="Proteomes" id="UP000069912">
    <property type="component" value="Chromosome"/>
</dbReference>
<organism evidence="3 4">
    <name type="scientific">Aerococcus sanguinicola</name>
    <dbReference type="NCBI Taxonomy" id="119206"/>
    <lineage>
        <taxon>Bacteria</taxon>
        <taxon>Bacillati</taxon>
        <taxon>Bacillota</taxon>
        <taxon>Bacilli</taxon>
        <taxon>Lactobacillales</taxon>
        <taxon>Aerococcaceae</taxon>
        <taxon>Aerococcus</taxon>
    </lineage>
</organism>
<evidence type="ECO:0000259" key="2">
    <source>
        <dbReference type="Pfam" id="PF01425"/>
    </source>
</evidence>
<keyword evidence="4" id="KW-1185">Reference proteome</keyword>
<reference evidence="4" key="2">
    <citation type="submission" date="2016-01" db="EMBL/GenBank/DDBJ databases">
        <title>Six Aerococcus type strain genome sequencing and assembly using PacBio and Illumina Hiseq.</title>
        <authorList>
            <person name="Carkaci D."/>
            <person name="Dargis R."/>
            <person name="Nielsen X.C."/>
            <person name="Skovgaard O."/>
            <person name="Fuursted K."/>
            <person name="Christensen J.J."/>
        </authorList>
    </citation>
    <scope>NUCLEOTIDE SEQUENCE [LARGE SCALE GENOMIC DNA]</scope>
    <source>
        <strain evidence="4">CCUG43001</strain>
    </source>
</reference>
<dbReference type="GO" id="GO:0003824">
    <property type="term" value="F:catalytic activity"/>
    <property type="evidence" value="ECO:0007669"/>
    <property type="project" value="InterPro"/>
</dbReference>